<feature type="transmembrane region" description="Helical" evidence="1">
    <location>
        <begin position="44"/>
        <end position="63"/>
    </location>
</feature>
<gene>
    <name evidence="2" type="ORF">ACFQS3_09935</name>
</gene>
<protein>
    <recommendedName>
        <fullName evidence="4">DUF3899 domain-containing protein</fullName>
    </recommendedName>
</protein>
<dbReference type="EMBL" id="JBHSYS010000002">
    <property type="protein sequence ID" value="MFC6957513.1"/>
    <property type="molecule type" value="Genomic_DNA"/>
</dbReference>
<name>A0ABW2D7G7_9ACTN</name>
<evidence type="ECO:0008006" key="4">
    <source>
        <dbReference type="Google" id="ProtNLM"/>
    </source>
</evidence>
<evidence type="ECO:0000256" key="1">
    <source>
        <dbReference type="SAM" id="Phobius"/>
    </source>
</evidence>
<dbReference type="PROSITE" id="PS51257">
    <property type="entry name" value="PROKAR_LIPOPROTEIN"/>
    <property type="match status" value="1"/>
</dbReference>
<accession>A0ABW2D7G7</accession>
<keyword evidence="1" id="KW-1133">Transmembrane helix</keyword>
<dbReference type="Proteomes" id="UP001596470">
    <property type="component" value="Unassembled WGS sequence"/>
</dbReference>
<sequence length="139" mass="14784">MSVRKRRSRRRLIWLLCFWGGTAGACTALAAYLVLLATSSAGEAYWFAASVILAAGFMLRQMAKRAVRSLDRGEPVTFELVGPAAASFIDRRGPLSPHLGLGSADPEPGLHRHVLRGDIALIATGALMIILALAASTPT</sequence>
<evidence type="ECO:0000313" key="2">
    <source>
        <dbReference type="EMBL" id="MFC6957513.1"/>
    </source>
</evidence>
<feature type="transmembrane region" description="Helical" evidence="1">
    <location>
        <begin position="119"/>
        <end position="137"/>
    </location>
</feature>
<evidence type="ECO:0000313" key="3">
    <source>
        <dbReference type="Proteomes" id="UP001596470"/>
    </source>
</evidence>
<keyword evidence="1" id="KW-0472">Membrane</keyword>
<keyword evidence="1" id="KW-0812">Transmembrane</keyword>
<organism evidence="2 3">
    <name type="scientific">Glycomyces mayteni</name>
    <dbReference type="NCBI Taxonomy" id="543887"/>
    <lineage>
        <taxon>Bacteria</taxon>
        <taxon>Bacillati</taxon>
        <taxon>Actinomycetota</taxon>
        <taxon>Actinomycetes</taxon>
        <taxon>Glycomycetales</taxon>
        <taxon>Glycomycetaceae</taxon>
        <taxon>Glycomyces</taxon>
    </lineage>
</organism>
<proteinExistence type="predicted"/>
<feature type="transmembrane region" description="Helical" evidence="1">
    <location>
        <begin position="12"/>
        <end position="38"/>
    </location>
</feature>
<reference evidence="3" key="1">
    <citation type="journal article" date="2019" name="Int. J. Syst. Evol. Microbiol.">
        <title>The Global Catalogue of Microorganisms (GCM) 10K type strain sequencing project: providing services to taxonomists for standard genome sequencing and annotation.</title>
        <authorList>
            <consortium name="The Broad Institute Genomics Platform"/>
            <consortium name="The Broad Institute Genome Sequencing Center for Infectious Disease"/>
            <person name="Wu L."/>
            <person name="Ma J."/>
        </authorList>
    </citation>
    <scope>NUCLEOTIDE SEQUENCE [LARGE SCALE GENOMIC DNA]</scope>
    <source>
        <strain evidence="3">KACC 12634</strain>
    </source>
</reference>
<dbReference type="RefSeq" id="WP_382349222.1">
    <property type="nucleotide sequence ID" value="NZ_JBHMBP010000002.1"/>
</dbReference>
<comment type="caution">
    <text evidence="2">The sequence shown here is derived from an EMBL/GenBank/DDBJ whole genome shotgun (WGS) entry which is preliminary data.</text>
</comment>
<keyword evidence="3" id="KW-1185">Reference proteome</keyword>